<evidence type="ECO:0000256" key="1">
    <source>
        <dbReference type="SAM" id="MobiDB-lite"/>
    </source>
</evidence>
<dbReference type="PANTHER" id="PTHR45376:SF5">
    <property type="entry name" value="CHAPERONE DNAJ-DOMAIN SUPERFAMILY PROTEIN"/>
    <property type="match status" value="1"/>
</dbReference>
<evidence type="ECO:0000313" key="4">
    <source>
        <dbReference type="Proteomes" id="UP000631114"/>
    </source>
</evidence>
<proteinExistence type="predicted"/>
<dbReference type="InterPro" id="IPR001623">
    <property type="entry name" value="DnaJ_domain"/>
</dbReference>
<dbReference type="SMART" id="SM00271">
    <property type="entry name" value="DnaJ"/>
    <property type="match status" value="1"/>
</dbReference>
<feature type="compositionally biased region" description="Basic residues" evidence="1">
    <location>
        <begin position="116"/>
        <end position="139"/>
    </location>
</feature>
<dbReference type="PROSITE" id="PS50076">
    <property type="entry name" value="DNAJ_2"/>
    <property type="match status" value="1"/>
</dbReference>
<comment type="caution">
    <text evidence="3">The sequence shown here is derived from an EMBL/GenBank/DDBJ whole genome shotgun (WGS) entry which is preliminary data.</text>
</comment>
<evidence type="ECO:0000259" key="2">
    <source>
        <dbReference type="PROSITE" id="PS50076"/>
    </source>
</evidence>
<feature type="domain" description="J" evidence="2">
    <location>
        <begin position="218"/>
        <end position="281"/>
    </location>
</feature>
<dbReference type="PANTHER" id="PTHR45376">
    <property type="entry name" value="CHAPERONE DNAJ-DOMAIN SUPERFAMILY PROTEIN-RELATED"/>
    <property type="match status" value="1"/>
</dbReference>
<gene>
    <name evidence="3" type="ORF">IFM89_014278</name>
</gene>
<protein>
    <recommendedName>
        <fullName evidence="2">J domain-containing protein</fullName>
    </recommendedName>
</protein>
<keyword evidence="4" id="KW-1185">Reference proteome</keyword>
<dbReference type="OrthoDB" id="10250354at2759"/>
<dbReference type="AlphaFoldDB" id="A0A835H5W6"/>
<organism evidence="3 4">
    <name type="scientific">Coptis chinensis</name>
    <dbReference type="NCBI Taxonomy" id="261450"/>
    <lineage>
        <taxon>Eukaryota</taxon>
        <taxon>Viridiplantae</taxon>
        <taxon>Streptophyta</taxon>
        <taxon>Embryophyta</taxon>
        <taxon>Tracheophyta</taxon>
        <taxon>Spermatophyta</taxon>
        <taxon>Magnoliopsida</taxon>
        <taxon>Ranunculales</taxon>
        <taxon>Ranunculaceae</taxon>
        <taxon>Coptidoideae</taxon>
        <taxon>Coptis</taxon>
    </lineage>
</organism>
<accession>A0A835H5W6</accession>
<feature type="region of interest" description="Disordered" evidence="1">
    <location>
        <begin position="93"/>
        <end position="149"/>
    </location>
</feature>
<dbReference type="Pfam" id="PF00226">
    <property type="entry name" value="DnaJ"/>
    <property type="match status" value="1"/>
</dbReference>
<reference evidence="3 4" key="1">
    <citation type="submission" date="2020-10" db="EMBL/GenBank/DDBJ databases">
        <title>The Coptis chinensis genome and diversification of protoberbering-type alkaloids.</title>
        <authorList>
            <person name="Wang B."/>
            <person name="Shu S."/>
            <person name="Song C."/>
            <person name="Liu Y."/>
        </authorList>
    </citation>
    <scope>NUCLEOTIDE SEQUENCE [LARGE SCALE GENOMIC DNA]</scope>
    <source>
        <strain evidence="3">HL-2020</strain>
        <tissue evidence="3">Leaf</tissue>
    </source>
</reference>
<dbReference type="Proteomes" id="UP000631114">
    <property type="component" value="Unassembled WGS sequence"/>
</dbReference>
<feature type="region of interest" description="Disordered" evidence="1">
    <location>
        <begin position="198"/>
        <end position="225"/>
    </location>
</feature>
<dbReference type="CDD" id="cd06257">
    <property type="entry name" value="DnaJ"/>
    <property type="match status" value="1"/>
</dbReference>
<sequence length="281" mass="32110">MHVSSKWKSLLILKKYICPSSSLDSHYYAYFHSTTATLAAKWNNNKWNDDPGRAQRPTKISVRFEVRQKRTDSKKALNDLLFSSGCSTLPFQNSTSTWETEEPSTWDAVEPDSSKKQSRSKKSRRSPPRAKKGNRRQKKFSSDSDSDSQNVFQARFGNRYYTRSFRNSEEPSFQTSSAEFEWRDRSSWTGNRRKVWDSASDIDDEDDDDKSCMAGSYSDRTVLGLPPTGPLKIDAVKTAFRSSALKWHPDKHQGPSQAQAEQKFKQCVDAYKALCNALPSK</sequence>
<evidence type="ECO:0000313" key="3">
    <source>
        <dbReference type="EMBL" id="KAF9592352.1"/>
    </source>
</evidence>
<dbReference type="Gene3D" id="1.10.287.110">
    <property type="entry name" value="DnaJ domain"/>
    <property type="match status" value="1"/>
</dbReference>
<dbReference type="SUPFAM" id="SSF46565">
    <property type="entry name" value="Chaperone J-domain"/>
    <property type="match status" value="1"/>
</dbReference>
<dbReference type="EMBL" id="JADFTS010000008">
    <property type="protein sequence ID" value="KAF9592352.1"/>
    <property type="molecule type" value="Genomic_DNA"/>
</dbReference>
<dbReference type="InterPro" id="IPR036869">
    <property type="entry name" value="J_dom_sf"/>
</dbReference>
<name>A0A835H5W6_9MAGN</name>
<feature type="compositionally biased region" description="Acidic residues" evidence="1">
    <location>
        <begin position="200"/>
        <end position="209"/>
    </location>
</feature>